<comment type="subcellular location">
    <subcellularLocation>
        <location evidence="1">Nucleus</location>
    </subcellularLocation>
</comment>
<keyword evidence="9" id="KW-1185">Reference proteome</keyword>
<dbReference type="EMBL" id="BKCP01001558">
    <property type="protein sequence ID" value="GER27086.1"/>
    <property type="molecule type" value="Genomic_DNA"/>
</dbReference>
<gene>
    <name evidence="8" type="ORF">STAS_02755</name>
</gene>
<dbReference type="InterPro" id="IPR012317">
    <property type="entry name" value="Poly(ADP-ribose)pol_cat_dom"/>
</dbReference>
<dbReference type="Pfam" id="PF12174">
    <property type="entry name" value="RST"/>
    <property type="match status" value="1"/>
</dbReference>
<feature type="domain" description="RST" evidence="7">
    <location>
        <begin position="261"/>
        <end position="332"/>
    </location>
</feature>
<evidence type="ECO:0000259" key="7">
    <source>
        <dbReference type="PROSITE" id="PS51879"/>
    </source>
</evidence>
<feature type="domain" description="PARP catalytic" evidence="6">
    <location>
        <begin position="59"/>
        <end position="269"/>
    </location>
</feature>
<feature type="region of interest" description="Disordered" evidence="5">
    <location>
        <begin position="1"/>
        <end position="39"/>
    </location>
</feature>
<evidence type="ECO:0000256" key="4">
    <source>
        <dbReference type="ARBA" id="ARBA00023242"/>
    </source>
</evidence>
<evidence type="ECO:0000313" key="8">
    <source>
        <dbReference type="EMBL" id="GER27086.1"/>
    </source>
</evidence>
<evidence type="ECO:0000259" key="6">
    <source>
        <dbReference type="PROSITE" id="PS51059"/>
    </source>
</evidence>
<dbReference type="GO" id="GO:0003950">
    <property type="term" value="F:NAD+ poly-ADP-ribosyltransferase activity"/>
    <property type="evidence" value="ECO:0007669"/>
    <property type="project" value="InterPro"/>
</dbReference>
<proteinExistence type="predicted"/>
<accession>A0A5A7P2M9</accession>
<dbReference type="PROSITE" id="PS51059">
    <property type="entry name" value="PARP_CATALYTIC"/>
    <property type="match status" value="1"/>
</dbReference>
<dbReference type="InterPro" id="IPR022003">
    <property type="entry name" value="RST"/>
</dbReference>
<feature type="compositionally biased region" description="Polar residues" evidence="5">
    <location>
        <begin position="27"/>
        <end position="39"/>
    </location>
</feature>
<name>A0A5A7P2M9_STRAF</name>
<dbReference type="AlphaFoldDB" id="A0A5A7P2M9"/>
<dbReference type="SUPFAM" id="SSF56399">
    <property type="entry name" value="ADP-ribosylation"/>
    <property type="match status" value="1"/>
</dbReference>
<evidence type="ECO:0000256" key="5">
    <source>
        <dbReference type="SAM" id="MobiDB-lite"/>
    </source>
</evidence>
<dbReference type="PROSITE" id="PS51879">
    <property type="entry name" value="RST"/>
    <property type="match status" value="1"/>
</dbReference>
<dbReference type="InterPro" id="IPR044964">
    <property type="entry name" value="RCD1/SRO1-5"/>
</dbReference>
<reference evidence="9" key="1">
    <citation type="journal article" date="2019" name="Curr. Biol.">
        <title>Genome Sequence of Striga asiatica Provides Insight into the Evolution of Plant Parasitism.</title>
        <authorList>
            <person name="Yoshida S."/>
            <person name="Kim S."/>
            <person name="Wafula E.K."/>
            <person name="Tanskanen J."/>
            <person name="Kim Y.M."/>
            <person name="Honaas L."/>
            <person name="Yang Z."/>
            <person name="Spallek T."/>
            <person name="Conn C.E."/>
            <person name="Ichihashi Y."/>
            <person name="Cheong K."/>
            <person name="Cui S."/>
            <person name="Der J.P."/>
            <person name="Gundlach H."/>
            <person name="Jiao Y."/>
            <person name="Hori C."/>
            <person name="Ishida J.K."/>
            <person name="Kasahara H."/>
            <person name="Kiba T."/>
            <person name="Kim M.S."/>
            <person name="Koo N."/>
            <person name="Laohavisit A."/>
            <person name="Lee Y.H."/>
            <person name="Lumba S."/>
            <person name="McCourt P."/>
            <person name="Mortimer J.C."/>
            <person name="Mutuku J.M."/>
            <person name="Nomura T."/>
            <person name="Sasaki-Sekimoto Y."/>
            <person name="Seto Y."/>
            <person name="Wang Y."/>
            <person name="Wakatake T."/>
            <person name="Sakakibara H."/>
            <person name="Demura T."/>
            <person name="Yamaguchi S."/>
            <person name="Yoneyama K."/>
            <person name="Manabe R.I."/>
            <person name="Nelson D.C."/>
            <person name="Schulman A.H."/>
            <person name="Timko M.P."/>
            <person name="dePamphilis C.W."/>
            <person name="Choi D."/>
            <person name="Shirasu K."/>
        </authorList>
    </citation>
    <scope>NUCLEOTIDE SEQUENCE [LARGE SCALE GENOMIC DNA]</scope>
    <source>
        <strain evidence="9">cv. UVA1</strain>
    </source>
</reference>
<keyword evidence="3" id="KW-0346">Stress response</keyword>
<dbReference type="Gene3D" id="3.90.228.10">
    <property type="match status" value="1"/>
</dbReference>
<dbReference type="Proteomes" id="UP000325081">
    <property type="component" value="Unassembled WGS sequence"/>
</dbReference>
<dbReference type="PANTHER" id="PTHR32263">
    <property type="entry name" value="INACTIVE POLY [ADP-RIBOSE] POLYMERASE SRO4-RELATED"/>
    <property type="match status" value="1"/>
</dbReference>
<protein>
    <submittedName>
        <fullName evidence="8">WWE protein-protein interaction domain protein family</fullName>
    </submittedName>
</protein>
<keyword evidence="2" id="KW-0217">Developmental protein</keyword>
<evidence type="ECO:0000256" key="1">
    <source>
        <dbReference type="ARBA" id="ARBA00004123"/>
    </source>
</evidence>
<dbReference type="GO" id="GO:0005634">
    <property type="term" value="C:nucleus"/>
    <property type="evidence" value="ECO:0007669"/>
    <property type="project" value="UniProtKB-SubCell"/>
</dbReference>
<evidence type="ECO:0000313" key="9">
    <source>
        <dbReference type="Proteomes" id="UP000325081"/>
    </source>
</evidence>
<evidence type="ECO:0000256" key="2">
    <source>
        <dbReference type="ARBA" id="ARBA00022473"/>
    </source>
</evidence>
<sequence>MSSVGSYHENSKPLAQTSAPLHDDNTTHTTNSYLEQDSYPSDCESGIYGPTDNGARLSALEVDSFENHKCEEIREAIEQKLVSRLSACGLEVRVESIRKNRFSDIMGRAKVESFSLCSSAVRGKCGGSANVKCAWFGASKNEIDMVISHGFGLPTTRRTNGQGVWLYSVNHPMESVHSALPDVNGLRHMLLCRVILGKTEVVCPGSEQNILSSEEFDSGVDNAVDPKKYVVWTPRMNTHILPEFSVSFRALSFKCRGFRIRQLSPNRLPYPILINILDKYLPFDAVELVTKHHDDFKNKKITRTELIEHTRHIVGDKLLLRIIEFYERKVVSC</sequence>
<dbReference type="OrthoDB" id="6133115at2759"/>
<keyword evidence="4" id="KW-0539">Nucleus</keyword>
<evidence type="ECO:0000256" key="3">
    <source>
        <dbReference type="ARBA" id="ARBA00023016"/>
    </source>
</evidence>
<organism evidence="8 9">
    <name type="scientific">Striga asiatica</name>
    <name type="common">Asiatic witchweed</name>
    <name type="synonym">Buchnera asiatica</name>
    <dbReference type="NCBI Taxonomy" id="4170"/>
    <lineage>
        <taxon>Eukaryota</taxon>
        <taxon>Viridiplantae</taxon>
        <taxon>Streptophyta</taxon>
        <taxon>Embryophyta</taxon>
        <taxon>Tracheophyta</taxon>
        <taxon>Spermatophyta</taxon>
        <taxon>Magnoliopsida</taxon>
        <taxon>eudicotyledons</taxon>
        <taxon>Gunneridae</taxon>
        <taxon>Pentapetalae</taxon>
        <taxon>asterids</taxon>
        <taxon>lamiids</taxon>
        <taxon>Lamiales</taxon>
        <taxon>Orobanchaceae</taxon>
        <taxon>Buchnereae</taxon>
        <taxon>Striga</taxon>
    </lineage>
</organism>
<comment type="caution">
    <text evidence="8">The sequence shown here is derived from an EMBL/GenBank/DDBJ whole genome shotgun (WGS) entry which is preliminary data.</text>
</comment>
<dbReference type="PANTHER" id="PTHR32263:SF12">
    <property type="entry name" value="INACTIVE POLY [ADP-RIBOSE] POLYMERASE SRO4-RELATED"/>
    <property type="match status" value="1"/>
</dbReference>